<dbReference type="Proteomes" id="UP000242469">
    <property type="component" value="Unassembled WGS sequence"/>
</dbReference>
<organism evidence="2 3">
    <name type="scientific">Marinobacterium iners DSM 11526</name>
    <dbReference type="NCBI Taxonomy" id="1122198"/>
    <lineage>
        <taxon>Bacteria</taxon>
        <taxon>Pseudomonadati</taxon>
        <taxon>Pseudomonadota</taxon>
        <taxon>Gammaproteobacteria</taxon>
        <taxon>Oceanospirillales</taxon>
        <taxon>Oceanospirillaceae</taxon>
        <taxon>Marinobacterium</taxon>
    </lineage>
</organism>
<feature type="transmembrane region" description="Helical" evidence="1">
    <location>
        <begin position="272"/>
        <end position="298"/>
    </location>
</feature>
<dbReference type="OrthoDB" id="9770040at2"/>
<dbReference type="RefSeq" id="WP_091827080.1">
    <property type="nucleotide sequence ID" value="NZ_FNRJ01000011.1"/>
</dbReference>
<keyword evidence="1" id="KW-1133">Transmembrane helix</keyword>
<feature type="transmembrane region" description="Helical" evidence="1">
    <location>
        <begin position="215"/>
        <end position="236"/>
    </location>
</feature>
<evidence type="ECO:0000313" key="2">
    <source>
        <dbReference type="EMBL" id="SEA96545.1"/>
    </source>
</evidence>
<dbReference type="Pfam" id="PF05940">
    <property type="entry name" value="NnrS"/>
    <property type="match status" value="1"/>
</dbReference>
<dbReference type="AlphaFoldDB" id="A0A1H4FGZ2"/>
<protein>
    <submittedName>
        <fullName evidence="2">Uncharacterized protein involved in response to NO</fullName>
    </submittedName>
</protein>
<evidence type="ECO:0000313" key="3">
    <source>
        <dbReference type="Proteomes" id="UP000242469"/>
    </source>
</evidence>
<feature type="transmembrane region" description="Helical" evidence="1">
    <location>
        <begin position="65"/>
        <end position="83"/>
    </location>
</feature>
<reference evidence="3" key="1">
    <citation type="submission" date="2016-10" db="EMBL/GenBank/DDBJ databases">
        <authorList>
            <person name="Varghese N."/>
            <person name="Submissions S."/>
        </authorList>
    </citation>
    <scope>NUCLEOTIDE SEQUENCE [LARGE SCALE GENOMIC DNA]</scope>
    <source>
        <strain evidence="3">DSM 11526</strain>
    </source>
</reference>
<keyword evidence="1" id="KW-0812">Transmembrane</keyword>
<gene>
    <name evidence="2" type="ORF">SAMN02745729_11145</name>
</gene>
<dbReference type="STRING" id="1122198.SAMN02745729_11145"/>
<feature type="transmembrane region" description="Helical" evidence="1">
    <location>
        <begin position="364"/>
        <end position="385"/>
    </location>
</feature>
<feature type="transmembrane region" description="Helical" evidence="1">
    <location>
        <begin position="118"/>
        <end position="137"/>
    </location>
</feature>
<keyword evidence="3" id="KW-1185">Reference proteome</keyword>
<feature type="transmembrane region" description="Helical" evidence="1">
    <location>
        <begin position="242"/>
        <end position="260"/>
    </location>
</feature>
<feature type="transmembrane region" description="Helical" evidence="1">
    <location>
        <begin position="95"/>
        <end position="112"/>
    </location>
</feature>
<feature type="transmembrane region" description="Helical" evidence="1">
    <location>
        <begin position="304"/>
        <end position="325"/>
    </location>
</feature>
<feature type="transmembrane region" description="Helical" evidence="1">
    <location>
        <begin position="25"/>
        <end position="45"/>
    </location>
</feature>
<feature type="transmembrane region" description="Helical" evidence="1">
    <location>
        <begin position="337"/>
        <end position="358"/>
    </location>
</feature>
<feature type="transmembrane region" description="Helical" evidence="1">
    <location>
        <begin position="175"/>
        <end position="194"/>
    </location>
</feature>
<name>A0A1H4FGZ2_9GAMM</name>
<proteinExistence type="predicted"/>
<dbReference type="EMBL" id="FNRJ01000011">
    <property type="protein sequence ID" value="SEA96545.1"/>
    <property type="molecule type" value="Genomic_DNA"/>
</dbReference>
<accession>A0A1H4FGZ2</accession>
<keyword evidence="1" id="KW-0472">Membrane</keyword>
<dbReference type="InterPro" id="IPR010266">
    <property type="entry name" value="NnrS"/>
</dbReference>
<feature type="transmembrane region" description="Helical" evidence="1">
    <location>
        <begin position="149"/>
        <end position="169"/>
    </location>
</feature>
<sequence length="404" mass="43593">MAVVNLEHTPRNHYEVIFSNGFRPMFTLVALQALLALGGWLAFWNGWLAAPETLGTPLLWHGHEMLFGFVGAAIGGFLLAAVANWTGRRPVHGGALVLLVLCWLLARAVAWLGADWPALFNALAASLYWVVLAILFGRELIASGNRRNLKVLVLIGLFTLFSLAFHLQWLAPLDILHLTLVLVLMLLTLIGGRITPAFTRNWLNRQSPTPERLPAASGPLDAAAAVMTAISGLVWVFWPQSMAAAVLLALAGGLQLVRVLRWCGWQTRSEPLLWVLHLGYGWIGIGQLLLAGGSAGFWLSSAGLHALTIGAMGGMIMAVASRAALGHTGRALESTPILTLAFFSLHLAALTRIVAALWPAVMPPLITLSALLWLLAFALFSWRYLPILLGPSVSFSDRLKAGQG</sequence>
<evidence type="ECO:0000256" key="1">
    <source>
        <dbReference type="SAM" id="Phobius"/>
    </source>
</evidence>